<dbReference type="PANTHER" id="PTHR35769:SF2">
    <property type="entry name" value="CALCINEURIN-LIKE METALLO-PHOSPHOESTERASE SUPERFAMILY PROTEIN"/>
    <property type="match status" value="1"/>
</dbReference>
<dbReference type="Gene3D" id="3.60.21.10">
    <property type="match status" value="1"/>
</dbReference>
<comment type="caution">
    <text evidence="2">The sequence shown here is derived from an EMBL/GenBank/DDBJ whole genome shotgun (WGS) entry which is preliminary data.</text>
</comment>
<evidence type="ECO:0000313" key="3">
    <source>
        <dbReference type="Proteomes" id="UP000460298"/>
    </source>
</evidence>
<dbReference type="Proteomes" id="UP000460298">
    <property type="component" value="Unassembled WGS sequence"/>
</dbReference>
<dbReference type="RefSeq" id="WP_002772334.1">
    <property type="nucleotide sequence ID" value="NZ_JQDG01000056.1"/>
</dbReference>
<dbReference type="Pfam" id="PF00149">
    <property type="entry name" value="Metallophos"/>
    <property type="match status" value="1"/>
</dbReference>
<dbReference type="EMBL" id="WBUI01000006">
    <property type="protein sequence ID" value="KAB2933224.1"/>
    <property type="molecule type" value="Genomic_DNA"/>
</dbReference>
<evidence type="ECO:0000259" key="1">
    <source>
        <dbReference type="Pfam" id="PF00149"/>
    </source>
</evidence>
<proteinExistence type="predicted"/>
<sequence>MQIAIVGDIHTCWNDFDTHYFNSSKYDLILVCGDLPGRLHRQTFDIARALSALKKPALMIPGNHDATTVRQNLGEIIKNETLIGTSGMGQFKRVMALERALDPVVLGGYSLHAYGSYDIVVLRPHSIGGPGLAFIPYLRDRFGVTTVEESAEKIQKLIDRTEREIIFFGHNGPTGLGEDRSDIFGCDFRKEMGDFGDEDAELALNYALKKGKRIRAFVAGHMHHHLRGGGDRLWTVERDGIHFINAARVPRIYREAGEPVHHHVRLQLNRTDTIVEEILIKPGQTA</sequence>
<dbReference type="PANTHER" id="PTHR35769">
    <property type="entry name" value="CALCINEURIN-LIKE METALLO-PHOSPHOESTERASE SUPERFAMILY PROTEIN"/>
    <property type="match status" value="1"/>
</dbReference>
<feature type="domain" description="Calcineurin-like phosphoesterase" evidence="1">
    <location>
        <begin position="1"/>
        <end position="224"/>
    </location>
</feature>
<protein>
    <recommendedName>
        <fullName evidence="1">Calcineurin-like phosphoesterase domain-containing protein</fullName>
    </recommendedName>
</protein>
<dbReference type="InterPro" id="IPR029052">
    <property type="entry name" value="Metallo-depent_PP-like"/>
</dbReference>
<dbReference type="GO" id="GO:0016787">
    <property type="term" value="F:hydrolase activity"/>
    <property type="evidence" value="ECO:0007669"/>
    <property type="project" value="InterPro"/>
</dbReference>
<gene>
    <name evidence="2" type="ORF">F9K24_07710</name>
</gene>
<dbReference type="InterPro" id="IPR004843">
    <property type="entry name" value="Calcineurin-like_PHP"/>
</dbReference>
<evidence type="ECO:0000313" key="2">
    <source>
        <dbReference type="EMBL" id="KAB2933224.1"/>
    </source>
</evidence>
<dbReference type="InterPro" id="IPR027629">
    <property type="entry name" value="DevT-like"/>
</dbReference>
<reference evidence="2 3" key="1">
    <citation type="submission" date="2019-10" db="EMBL/GenBank/DDBJ databases">
        <title>Extracellular Electron Transfer in a Candidatus Methanoperedens spp. Enrichment Culture.</title>
        <authorList>
            <person name="Berger S."/>
            <person name="Rangel Shaw D."/>
            <person name="Berben T."/>
            <person name="In 'T Zandt M."/>
            <person name="Frank J."/>
            <person name="Reimann J."/>
            <person name="Jetten M.S.M."/>
            <person name="Welte C.U."/>
        </authorList>
    </citation>
    <scope>NUCLEOTIDE SEQUENCE [LARGE SCALE GENOMIC DNA]</scope>
    <source>
        <strain evidence="2">SB12</strain>
    </source>
</reference>
<dbReference type="SUPFAM" id="SSF56300">
    <property type="entry name" value="Metallo-dependent phosphatases"/>
    <property type="match status" value="1"/>
</dbReference>
<name>A0A833LZ58_9LEPT</name>
<dbReference type="AlphaFoldDB" id="A0A833LZ58"/>
<organism evidence="2 3">
    <name type="scientific">Leptonema illini</name>
    <dbReference type="NCBI Taxonomy" id="183"/>
    <lineage>
        <taxon>Bacteria</taxon>
        <taxon>Pseudomonadati</taxon>
        <taxon>Spirochaetota</taxon>
        <taxon>Spirochaetia</taxon>
        <taxon>Leptospirales</taxon>
        <taxon>Leptospiraceae</taxon>
        <taxon>Leptonema</taxon>
    </lineage>
</organism>
<accession>A0A833LZ58</accession>
<dbReference type="OrthoDB" id="333335at2"/>